<evidence type="ECO:0000313" key="2">
    <source>
        <dbReference type="Proteomes" id="UP000004001"/>
    </source>
</evidence>
<keyword evidence="2" id="KW-1185">Reference proteome</keyword>
<dbReference type="EMBL" id="ADEF01000031">
    <property type="protein sequence ID" value="EFA97524.1"/>
    <property type="molecule type" value="Genomic_DNA"/>
</dbReference>
<reference evidence="1 2" key="1">
    <citation type="submission" date="2009-12" db="EMBL/GenBank/DDBJ databases">
        <title>Genome Sequence of Prevotella timonensis CRIS 5C-B1.</title>
        <authorList>
            <person name="Durkin A.S."/>
            <person name="Madupu R."/>
            <person name="Torralba M."/>
            <person name="Methe B."/>
            <person name="Sutton G."/>
            <person name="Strausberg R.L."/>
            <person name="Nelson K.E."/>
        </authorList>
    </citation>
    <scope>NUCLEOTIDE SEQUENCE [LARGE SCALE GENOMIC DNA]</scope>
    <source>
        <strain evidence="1 2">CRIS 5C-B1</strain>
    </source>
</reference>
<comment type="caution">
    <text evidence="1">The sequence shown here is derived from an EMBL/GenBank/DDBJ whole genome shotgun (WGS) entry which is preliminary data.</text>
</comment>
<sequence>MTEEEIYEELEITYGKPPRTTSEKNMIWLKGVLEAHIIEGEFNEDVPKPSLDALAMTLIAITTYDIPMEELAAKKPTIKRTLLWFIVECHNHYDEIDEIMHQLMHKSYRGLKLFMITRMLKIFKWLSMQEIPTKLMEVVLHPEHYDDISDGLHQLISPNKIESAVLYIICAIEDGLLPMDVSRSLMIKEFELTPNKSAYHRYFSKYFTYAADLNAQEKKWLETQKEKRKITLRANIGYTRKDDGSIKFLGHTLTVRNALLYLIAKLRRFLNLKRLMKES</sequence>
<dbReference type="RefSeq" id="WP_008123957.1">
    <property type="nucleotide sequence ID" value="NZ_ADEF01000031.1"/>
</dbReference>
<dbReference type="Proteomes" id="UP000004001">
    <property type="component" value="Unassembled WGS sequence"/>
</dbReference>
<gene>
    <name evidence="1" type="ORF">HMPREF9019_1785</name>
</gene>
<evidence type="ECO:0000313" key="1">
    <source>
        <dbReference type="EMBL" id="EFA97524.1"/>
    </source>
</evidence>
<proteinExistence type="predicted"/>
<name>D1VZD3_9BACT</name>
<accession>D1VZD3</accession>
<protein>
    <submittedName>
        <fullName evidence="1">Uncharacterized protein</fullName>
    </submittedName>
</protein>
<organism evidence="1 2">
    <name type="scientific">Hoylesella timonensis CRIS 5C-B1</name>
    <dbReference type="NCBI Taxonomy" id="679189"/>
    <lineage>
        <taxon>Bacteria</taxon>
        <taxon>Pseudomonadati</taxon>
        <taxon>Bacteroidota</taxon>
        <taxon>Bacteroidia</taxon>
        <taxon>Bacteroidales</taxon>
        <taxon>Prevotellaceae</taxon>
        <taxon>Hoylesella</taxon>
    </lineage>
</organism>
<dbReference type="AlphaFoldDB" id="D1VZD3"/>